<dbReference type="SUPFAM" id="SSF48371">
    <property type="entry name" value="ARM repeat"/>
    <property type="match status" value="1"/>
</dbReference>
<comment type="caution">
    <text evidence="2">The sequence shown here is derived from an EMBL/GenBank/DDBJ whole genome shotgun (WGS) entry which is preliminary data.</text>
</comment>
<dbReference type="InterPro" id="IPR008271">
    <property type="entry name" value="Ser/Thr_kinase_AS"/>
</dbReference>
<dbReference type="VEuPathDB" id="TrichDB:TRFO_15775"/>
<accession>A0A1J4KRL6</accession>
<evidence type="ECO:0000313" key="3">
    <source>
        <dbReference type="Proteomes" id="UP000179807"/>
    </source>
</evidence>
<feature type="domain" description="Protein kinase" evidence="1">
    <location>
        <begin position="207"/>
        <end position="465"/>
    </location>
</feature>
<dbReference type="Gene3D" id="1.10.510.10">
    <property type="entry name" value="Transferase(Phosphotransferase) domain 1"/>
    <property type="match status" value="1"/>
</dbReference>
<dbReference type="InterPro" id="IPR016024">
    <property type="entry name" value="ARM-type_fold"/>
</dbReference>
<dbReference type="InterPro" id="IPR050167">
    <property type="entry name" value="Ser_Thr_protein_kinase"/>
</dbReference>
<dbReference type="CDD" id="cd13999">
    <property type="entry name" value="STKc_MAP3K-like"/>
    <property type="match status" value="1"/>
</dbReference>
<dbReference type="Proteomes" id="UP000179807">
    <property type="component" value="Unassembled WGS sequence"/>
</dbReference>
<dbReference type="Pfam" id="PF07714">
    <property type="entry name" value="PK_Tyr_Ser-Thr"/>
    <property type="match status" value="1"/>
</dbReference>
<evidence type="ECO:0000259" key="1">
    <source>
        <dbReference type="PROSITE" id="PS50011"/>
    </source>
</evidence>
<proteinExistence type="predicted"/>
<dbReference type="Gene3D" id="3.30.200.20">
    <property type="entry name" value="Phosphorylase Kinase, domain 1"/>
    <property type="match status" value="1"/>
</dbReference>
<dbReference type="PANTHER" id="PTHR23257:SF958">
    <property type="entry name" value="SERINE_THREONINE-PROTEIN KINASE WNK4"/>
    <property type="match status" value="1"/>
</dbReference>
<keyword evidence="2" id="KW-0418">Kinase</keyword>
<dbReference type="PANTHER" id="PTHR23257">
    <property type="entry name" value="SERINE-THREONINE PROTEIN KINASE"/>
    <property type="match status" value="1"/>
</dbReference>
<dbReference type="PROSITE" id="PS00108">
    <property type="entry name" value="PROTEIN_KINASE_ST"/>
    <property type="match status" value="1"/>
</dbReference>
<dbReference type="GeneID" id="94833282"/>
<dbReference type="GO" id="GO:0005524">
    <property type="term" value="F:ATP binding"/>
    <property type="evidence" value="ECO:0007669"/>
    <property type="project" value="InterPro"/>
</dbReference>
<dbReference type="SMART" id="SM00220">
    <property type="entry name" value="S_TKc"/>
    <property type="match status" value="1"/>
</dbReference>
<reference evidence="2" key="1">
    <citation type="submission" date="2016-10" db="EMBL/GenBank/DDBJ databases">
        <authorList>
            <person name="Benchimol M."/>
            <person name="Almeida L.G."/>
            <person name="Vasconcelos A.T."/>
            <person name="Perreira-Neves A."/>
            <person name="Rosa I.A."/>
            <person name="Tasca T."/>
            <person name="Bogo M.R."/>
            <person name="de Souza W."/>
        </authorList>
    </citation>
    <scope>NUCLEOTIDE SEQUENCE [LARGE SCALE GENOMIC DNA]</scope>
    <source>
        <strain evidence="2">K</strain>
    </source>
</reference>
<keyword evidence="2" id="KW-0808">Transferase</keyword>
<dbReference type="InterPro" id="IPR011009">
    <property type="entry name" value="Kinase-like_dom_sf"/>
</dbReference>
<dbReference type="InterPro" id="IPR000719">
    <property type="entry name" value="Prot_kinase_dom"/>
</dbReference>
<dbReference type="SUPFAM" id="SSF56112">
    <property type="entry name" value="Protein kinase-like (PK-like)"/>
    <property type="match status" value="1"/>
</dbReference>
<dbReference type="PRINTS" id="PR00109">
    <property type="entry name" value="TYRKINASE"/>
</dbReference>
<dbReference type="EMBL" id="MLAK01000451">
    <property type="protein sequence ID" value="OHT13899.1"/>
    <property type="molecule type" value="Genomic_DNA"/>
</dbReference>
<dbReference type="InterPro" id="IPR001245">
    <property type="entry name" value="Ser-Thr/Tyr_kinase_cat_dom"/>
</dbReference>
<name>A0A1J4KRL6_9EUKA</name>
<dbReference type="GO" id="GO:0004672">
    <property type="term" value="F:protein kinase activity"/>
    <property type="evidence" value="ECO:0007669"/>
    <property type="project" value="InterPro"/>
</dbReference>
<dbReference type="GO" id="GO:0007165">
    <property type="term" value="P:signal transduction"/>
    <property type="evidence" value="ECO:0007669"/>
    <property type="project" value="TreeGrafter"/>
</dbReference>
<sequence length="1044" mass="120042">MNEFQKQLDLISSRILTLSHANPPPYIHCSKINCFLLQIKEVSRKSSLIKIDSNKKMTNTMRHNFSNLMNVLSQFQQLHSQCCGDLCAQFALTSSMRNVRNEISSIRRDCIKYLENIGLQSISSTLYLDDIEYDSQDKVDIKRIAVILNHLQMRPEIAKRDDVAGSLINRLNSLDALGITITSDESDSVAFPDLPSLLNYVVKYEDIEFGPLIGEGEAGKVFRGKINKKLAKNFDVAIKILHRRSLSTYDLEMYRREIFSMSVLIHPSLVRFCGYTTEPPFCVLTEYMENGSLYDFLYEHPNNLTATHKTLIALDIARGLEFLHGRGVIHRDLKSLNILLDGRKRAKICDFGLIRMKTNDPMTGLVGTSHWMAPEVLMSSPYYDEKVDIYSFGILMWELLTNERPYENDCLDAAQITMMILEQNKRPPIPPNTPPDLKRLIERCWDRDPKLRPSCHEIIADLSKLSFQFPGCELVLLMQESGLIRSRHNYSSSSPISFNKNQHWFRSPNIECRITTKHESFARSLRRVSDSLSLGHIEHIENAINQLKLVLRRQRNDSNQLSLFFPQYTSLISSASPKFRPKLIQILFEMLSLPVAKKLLDFSIISKFLRSNENQVIDVVMTQLAMNPDPDFLCDDTISALLEFSSNPNQPTRVKALTLLLYAADSRFDEILMKPTFSQEILSFTCRKLPHSILKMMLNTLLKLFKQVHEITPLTVQRLAKIMPTTPYKYKSILLSCIEELMKFDIMKKSVDVFQNAADEYEYYGKLFQIYQISMKSEPPSAEILSILFSLSENEDDVFQILIYFISNFPDIKDNIIELLPVNNKNEQLLANFYCHLLDNEVILRYQEFYVAAAVLLDSEYFHPISFLLANPNSKAEFIKESLICQTINKFVIDEIQDREFLNLMFNLCCKSAFNEFVYSTPKLFSNMRNSKDSEVVKLSYLCLAVIAKFNTEEFDFDLLLRYAAKAVNTQSGFVQTASSFLFKSFITKANCPKVIADIFIETFSEATKPASTVANVLVEFMKSEINGSIREEDFLKLKHFAEI</sequence>
<dbReference type="PROSITE" id="PS50011">
    <property type="entry name" value="PROTEIN_KINASE_DOM"/>
    <property type="match status" value="1"/>
</dbReference>
<dbReference type="AlphaFoldDB" id="A0A1J4KRL6"/>
<dbReference type="OrthoDB" id="4062651at2759"/>
<protein>
    <submittedName>
        <fullName evidence="2">TKL family protein kinase</fullName>
    </submittedName>
</protein>
<keyword evidence="3" id="KW-1185">Reference proteome</keyword>
<gene>
    <name evidence="2" type="ORF">TRFO_15775</name>
</gene>
<dbReference type="RefSeq" id="XP_068367035.1">
    <property type="nucleotide sequence ID" value="XM_068498578.1"/>
</dbReference>
<evidence type="ECO:0000313" key="2">
    <source>
        <dbReference type="EMBL" id="OHT13899.1"/>
    </source>
</evidence>
<organism evidence="2 3">
    <name type="scientific">Tritrichomonas foetus</name>
    <dbReference type="NCBI Taxonomy" id="1144522"/>
    <lineage>
        <taxon>Eukaryota</taxon>
        <taxon>Metamonada</taxon>
        <taxon>Parabasalia</taxon>
        <taxon>Tritrichomonadida</taxon>
        <taxon>Tritrichomonadidae</taxon>
        <taxon>Tritrichomonas</taxon>
    </lineage>
</organism>
<dbReference type="GO" id="GO:0005737">
    <property type="term" value="C:cytoplasm"/>
    <property type="evidence" value="ECO:0007669"/>
    <property type="project" value="TreeGrafter"/>
</dbReference>